<dbReference type="Proteomes" id="UP000076871">
    <property type="component" value="Unassembled WGS sequence"/>
</dbReference>
<evidence type="ECO:0000256" key="1">
    <source>
        <dbReference type="SAM" id="MobiDB-lite"/>
    </source>
</evidence>
<name>A0A165D9J8_9APHY</name>
<evidence type="ECO:0000313" key="3">
    <source>
        <dbReference type="Proteomes" id="UP000076871"/>
    </source>
</evidence>
<protein>
    <submittedName>
        <fullName evidence="2">Uncharacterized protein</fullName>
    </submittedName>
</protein>
<proteinExistence type="predicted"/>
<dbReference type="AlphaFoldDB" id="A0A165D9J8"/>
<dbReference type="GeneID" id="63824200"/>
<feature type="region of interest" description="Disordered" evidence="1">
    <location>
        <begin position="1"/>
        <end position="20"/>
    </location>
</feature>
<organism evidence="2 3">
    <name type="scientific">Laetiporus sulphureus 93-53</name>
    <dbReference type="NCBI Taxonomy" id="1314785"/>
    <lineage>
        <taxon>Eukaryota</taxon>
        <taxon>Fungi</taxon>
        <taxon>Dikarya</taxon>
        <taxon>Basidiomycota</taxon>
        <taxon>Agaricomycotina</taxon>
        <taxon>Agaricomycetes</taxon>
        <taxon>Polyporales</taxon>
        <taxon>Laetiporus</taxon>
    </lineage>
</organism>
<accession>A0A165D9J8</accession>
<evidence type="ECO:0000313" key="2">
    <source>
        <dbReference type="EMBL" id="KZT04386.1"/>
    </source>
</evidence>
<dbReference type="RefSeq" id="XP_040762126.1">
    <property type="nucleotide sequence ID" value="XM_040907171.1"/>
</dbReference>
<gene>
    <name evidence="2" type="ORF">LAESUDRAFT_715663</name>
</gene>
<dbReference type="InParanoid" id="A0A165D9J8"/>
<keyword evidence="3" id="KW-1185">Reference proteome</keyword>
<dbReference type="EMBL" id="KV427637">
    <property type="protein sequence ID" value="KZT04386.1"/>
    <property type="molecule type" value="Genomic_DNA"/>
</dbReference>
<sequence>MATLPMLPLERSCPRKSTRAHTTLQPRMVIRFLDWEPSQADGMHRHLGPQLTTTTPPQTGASFVEANCQDRLGRQMQRNPPPRSVTEILADPTATNLRKSPGQRGLANMNSAYSVPDQTERSNACRMLIRDVKKATHADNDESTGIAHHTAVWLLQSAADIDWSEFSRVRASASYARQIAGRKAEGQTKGSETTRASVFPTCKYKPSPILAYLHSDLHLHRHAVQRWKRLSENERHEATVRAFYNGPAEATDQAVSADKPLTQESLEDFKRIGLGLKDADGAHTPWFPEVP</sequence>
<reference evidence="2 3" key="1">
    <citation type="journal article" date="2016" name="Mol. Biol. Evol.">
        <title>Comparative Genomics of Early-Diverging Mushroom-Forming Fungi Provides Insights into the Origins of Lignocellulose Decay Capabilities.</title>
        <authorList>
            <person name="Nagy L.G."/>
            <person name="Riley R."/>
            <person name="Tritt A."/>
            <person name="Adam C."/>
            <person name="Daum C."/>
            <person name="Floudas D."/>
            <person name="Sun H."/>
            <person name="Yadav J.S."/>
            <person name="Pangilinan J."/>
            <person name="Larsson K.H."/>
            <person name="Matsuura K."/>
            <person name="Barry K."/>
            <person name="Labutti K."/>
            <person name="Kuo R."/>
            <person name="Ohm R.A."/>
            <person name="Bhattacharya S.S."/>
            <person name="Shirouzu T."/>
            <person name="Yoshinaga Y."/>
            <person name="Martin F.M."/>
            <person name="Grigoriev I.V."/>
            <person name="Hibbett D.S."/>
        </authorList>
    </citation>
    <scope>NUCLEOTIDE SEQUENCE [LARGE SCALE GENOMIC DNA]</scope>
    <source>
        <strain evidence="2 3">93-53</strain>
    </source>
</reference>